<sequence length="787" mass="89300">MNVIQCYAPTNDYNEDAKDQFYNKLQSVVEKCPTKDLNILMGDLNANVGMDNTGYEDVMGRHGLGERDEDGERFANLYAFNKLVIGGTIFPHKRIHKITWTSPDHTTQNQINHIFISNKFRRTIEDVRTKRGADIASDHHLLVAKMKLKLKKYWTMGRTISQKFNTALLQDTNKLNKFKIVLSNKFQAFHDLLNGDGTTVESNWKEIKVAITSTCHEVLGHKKQHHKEWITVDTLDKIQEKRNKKAAINNSRTRAEKSKAQAEYTELNKPVKRSIRTDERKYVEDLAMTAEKASREGNMKQLYDTTKKLAGSYCKPERLVESKEGKVITDIEEQRNRWVEHFKELLNRPAPLNPLNIEAAPTDHPIDVGPPTIEEISMAIRQIKSGKAAGPDNIPTEALKADTSTSEGKHGIQWASRVQLDDLDFADDLALLSQRQQQMQEKTTSVASASATVGLNIHKGKSEILRYNTACTNPITIDGEDLEDVKTFAHLGSIINEQSGCDAEYKEETTMEDKWKGIKEALTSTCQEVLGSKKHQHKEWISTETLEKIQERKNKKTAIDNSRTRAEKVKTQAAYTEANKPAPLNLPDIEAAPTNLPIDFTPPLIGEIRMAIRKIKSGKAARPDNIPAEALKSTRKQNKTVLDTDYHTVNLRRKVSTKQFTTTDSTSNEQTYNRSSSKVSPHIGGSPTSDLYDITECLISECVRDRLLIKPMVAKNDHNVTISSNSDLVNNAKCLHNSNDKLSAWGCWLLEKEKQRREQKKESKKKQVRMYYTLFLWGKLLLVMMIS</sequence>
<organism evidence="2 3">
    <name type="scientific">Schistosoma margrebowiei</name>
    <dbReference type="NCBI Taxonomy" id="48269"/>
    <lineage>
        <taxon>Eukaryota</taxon>
        <taxon>Metazoa</taxon>
        <taxon>Spiralia</taxon>
        <taxon>Lophotrochozoa</taxon>
        <taxon>Platyhelminthes</taxon>
        <taxon>Trematoda</taxon>
        <taxon>Digenea</taxon>
        <taxon>Strigeidida</taxon>
        <taxon>Schistosomatoidea</taxon>
        <taxon>Schistosomatidae</taxon>
        <taxon>Schistosoma</taxon>
    </lineage>
</organism>
<gene>
    <name evidence="2" type="ORF">SMRZ_LOCUS10268</name>
</gene>
<dbReference type="CDD" id="cd09076">
    <property type="entry name" value="L1-EN"/>
    <property type="match status" value="1"/>
</dbReference>
<evidence type="ECO:0000256" key="1">
    <source>
        <dbReference type="SAM" id="MobiDB-lite"/>
    </source>
</evidence>
<feature type="compositionally biased region" description="Polar residues" evidence="1">
    <location>
        <begin position="657"/>
        <end position="679"/>
    </location>
</feature>
<dbReference type="InterPro" id="IPR027124">
    <property type="entry name" value="Swc5/CFDP1/2"/>
</dbReference>
<keyword evidence="3" id="KW-1185">Reference proteome</keyword>
<accession>A0A183M2J3</accession>
<feature type="region of interest" description="Disordered" evidence="1">
    <location>
        <begin position="554"/>
        <end position="573"/>
    </location>
</feature>
<dbReference type="STRING" id="48269.A0A183M2J3"/>
<dbReference type="PANTHER" id="PTHR23227">
    <property type="entry name" value="BUCENTAUR RELATED"/>
    <property type="match status" value="1"/>
</dbReference>
<dbReference type="PANTHER" id="PTHR23227:SF67">
    <property type="entry name" value="CRANIOFACIAL DEVELOPMENT PROTEIN 2-LIKE"/>
    <property type="match status" value="1"/>
</dbReference>
<feature type="region of interest" description="Disordered" evidence="1">
    <location>
        <begin position="387"/>
        <end position="407"/>
    </location>
</feature>
<reference evidence="2 3" key="1">
    <citation type="submission" date="2018-11" db="EMBL/GenBank/DDBJ databases">
        <authorList>
            <consortium name="Pathogen Informatics"/>
        </authorList>
    </citation>
    <scope>NUCLEOTIDE SEQUENCE [LARGE SCALE GENOMIC DNA]</scope>
    <source>
        <strain evidence="2 3">Zambia</strain>
    </source>
</reference>
<dbReference type="Gene3D" id="3.60.10.10">
    <property type="entry name" value="Endonuclease/exonuclease/phosphatase"/>
    <property type="match status" value="1"/>
</dbReference>
<evidence type="ECO:0000313" key="2">
    <source>
        <dbReference type="EMBL" id="VDO89650.1"/>
    </source>
</evidence>
<dbReference type="InterPro" id="IPR036691">
    <property type="entry name" value="Endo/exonu/phosph_ase_sf"/>
</dbReference>
<dbReference type="Proteomes" id="UP000277204">
    <property type="component" value="Unassembled WGS sequence"/>
</dbReference>
<dbReference type="EMBL" id="UZAI01005222">
    <property type="protein sequence ID" value="VDO89650.1"/>
    <property type="molecule type" value="Genomic_DNA"/>
</dbReference>
<protein>
    <submittedName>
        <fullName evidence="2">Uncharacterized protein</fullName>
    </submittedName>
</protein>
<dbReference type="AlphaFoldDB" id="A0A183M2J3"/>
<evidence type="ECO:0000313" key="3">
    <source>
        <dbReference type="Proteomes" id="UP000277204"/>
    </source>
</evidence>
<dbReference type="SUPFAM" id="SSF56219">
    <property type="entry name" value="DNase I-like"/>
    <property type="match status" value="1"/>
</dbReference>
<feature type="region of interest" description="Disordered" evidence="1">
    <location>
        <begin position="657"/>
        <end position="684"/>
    </location>
</feature>
<name>A0A183M2J3_9TREM</name>
<proteinExistence type="predicted"/>